<sequence length="77" mass="8661">MVSVFGRFVGRRHFKKKAFANLLCSVLKPLPSHAPFHDTELGLPGVTSLNFCCQSRRKLTLGTMASLRFCNFSMSLR</sequence>
<reference evidence="1 2" key="1">
    <citation type="journal article" name="Sci. Rep.">
        <title>Telomere-to-telomere assembled and centromere annotated genomes of the two main subspecies of the button mushroom Agaricus bisporus reveal especially polymorphic chromosome ends.</title>
        <authorList>
            <person name="Sonnenberg A.S.M."/>
            <person name="Sedaghat-Telgerd N."/>
            <person name="Lavrijssen B."/>
            <person name="Ohm R.A."/>
            <person name="Hendrickx P.M."/>
            <person name="Scholtmeijer K."/>
            <person name="Baars J.J.P."/>
            <person name="van Peer A."/>
        </authorList>
    </citation>
    <scope>NUCLEOTIDE SEQUENCE [LARGE SCALE GENOMIC DNA]</scope>
    <source>
        <strain evidence="1 2">H119_p4</strain>
    </source>
</reference>
<protein>
    <submittedName>
        <fullName evidence="1">Uncharacterized protein</fullName>
    </submittedName>
</protein>
<evidence type="ECO:0000313" key="1">
    <source>
        <dbReference type="EMBL" id="KAF7783301.1"/>
    </source>
</evidence>
<evidence type="ECO:0000313" key="2">
    <source>
        <dbReference type="Proteomes" id="UP000629468"/>
    </source>
</evidence>
<comment type="caution">
    <text evidence="1">The sequence shown here is derived from an EMBL/GenBank/DDBJ whole genome shotgun (WGS) entry which is preliminary data.</text>
</comment>
<dbReference type="EMBL" id="JABXXO010000003">
    <property type="protein sequence ID" value="KAF7783301.1"/>
    <property type="molecule type" value="Genomic_DNA"/>
</dbReference>
<dbReference type="AlphaFoldDB" id="A0A8H7KKB1"/>
<organism evidence="1 2">
    <name type="scientific">Agaricus bisporus var. burnettii</name>
    <dbReference type="NCBI Taxonomy" id="192524"/>
    <lineage>
        <taxon>Eukaryota</taxon>
        <taxon>Fungi</taxon>
        <taxon>Dikarya</taxon>
        <taxon>Basidiomycota</taxon>
        <taxon>Agaricomycotina</taxon>
        <taxon>Agaricomycetes</taxon>
        <taxon>Agaricomycetidae</taxon>
        <taxon>Agaricales</taxon>
        <taxon>Agaricineae</taxon>
        <taxon>Agaricaceae</taxon>
        <taxon>Agaricus</taxon>
    </lineage>
</organism>
<accession>A0A8H7KKB1</accession>
<proteinExistence type="predicted"/>
<name>A0A8H7KKB1_AGABI</name>
<gene>
    <name evidence="1" type="ORF">Agabi119p4_2677</name>
</gene>
<dbReference type="Proteomes" id="UP000629468">
    <property type="component" value="Unassembled WGS sequence"/>
</dbReference>